<feature type="non-terminal residue" evidence="2">
    <location>
        <position position="97"/>
    </location>
</feature>
<evidence type="ECO:0000313" key="2">
    <source>
        <dbReference type="EMBL" id="KAK2088371.1"/>
    </source>
</evidence>
<gene>
    <name evidence="2" type="ORF">P7K49_034278</name>
</gene>
<evidence type="ECO:0000313" key="3">
    <source>
        <dbReference type="Proteomes" id="UP001266305"/>
    </source>
</evidence>
<comment type="caution">
    <text evidence="2">The sequence shown here is derived from an EMBL/GenBank/DDBJ whole genome shotgun (WGS) entry which is preliminary data.</text>
</comment>
<reference evidence="2 3" key="1">
    <citation type="submission" date="2023-05" db="EMBL/GenBank/DDBJ databases">
        <title>B98-5 Cell Line De Novo Hybrid Assembly: An Optical Mapping Approach.</title>
        <authorList>
            <person name="Kananen K."/>
            <person name="Auerbach J.A."/>
            <person name="Kautto E."/>
            <person name="Blachly J.S."/>
        </authorList>
    </citation>
    <scope>NUCLEOTIDE SEQUENCE [LARGE SCALE GENOMIC DNA]</scope>
    <source>
        <strain evidence="2">B95-8</strain>
        <tissue evidence="2">Cell line</tissue>
    </source>
</reference>
<sequence length="97" mass="10038">MSFESGWSMAHRIPHRGEGEEAQLQQDGALSQQALLASSLPTAKCPCPESPDPVGTEGWGALPLLLTSPLVPHTEKGEAGHVSCIGPKTAAESLPVG</sequence>
<accession>A0ABQ9TUS7</accession>
<feature type="region of interest" description="Disordered" evidence="1">
    <location>
        <begin position="1"/>
        <end position="32"/>
    </location>
</feature>
<name>A0ABQ9TUS7_SAGOE</name>
<keyword evidence="3" id="KW-1185">Reference proteome</keyword>
<dbReference type="EMBL" id="JASSZA010000019">
    <property type="protein sequence ID" value="KAK2088371.1"/>
    <property type="molecule type" value="Genomic_DNA"/>
</dbReference>
<proteinExistence type="predicted"/>
<evidence type="ECO:0000256" key="1">
    <source>
        <dbReference type="SAM" id="MobiDB-lite"/>
    </source>
</evidence>
<dbReference type="Proteomes" id="UP001266305">
    <property type="component" value="Unassembled WGS sequence"/>
</dbReference>
<organism evidence="2 3">
    <name type="scientific">Saguinus oedipus</name>
    <name type="common">Cotton-top tamarin</name>
    <name type="synonym">Oedipomidas oedipus</name>
    <dbReference type="NCBI Taxonomy" id="9490"/>
    <lineage>
        <taxon>Eukaryota</taxon>
        <taxon>Metazoa</taxon>
        <taxon>Chordata</taxon>
        <taxon>Craniata</taxon>
        <taxon>Vertebrata</taxon>
        <taxon>Euteleostomi</taxon>
        <taxon>Mammalia</taxon>
        <taxon>Eutheria</taxon>
        <taxon>Euarchontoglires</taxon>
        <taxon>Primates</taxon>
        <taxon>Haplorrhini</taxon>
        <taxon>Platyrrhini</taxon>
        <taxon>Cebidae</taxon>
        <taxon>Callitrichinae</taxon>
        <taxon>Saguinus</taxon>
    </lineage>
</organism>
<protein>
    <submittedName>
        <fullName evidence="2">Uncharacterized protein</fullName>
    </submittedName>
</protein>
<feature type="compositionally biased region" description="Low complexity" evidence="1">
    <location>
        <begin position="22"/>
        <end position="32"/>
    </location>
</feature>